<evidence type="ECO:0000313" key="2">
    <source>
        <dbReference type="Proteomes" id="UP000017023"/>
    </source>
</evidence>
<proteinExistence type="predicted"/>
<sequence length="41" mass="5102">MCIVSFFISYEDMKLKQNDKAFLLFYGFLTQKEHFYNQNIW</sequence>
<name>U2KM96_9BACT</name>
<reference evidence="1 2" key="1">
    <citation type="submission" date="2013-08" db="EMBL/GenBank/DDBJ databases">
        <authorList>
            <person name="Durkin A.S."/>
            <person name="Haft D.R."/>
            <person name="McCorrison J."/>
            <person name="Torralba M."/>
            <person name="Gillis M."/>
            <person name="Haft D.H."/>
            <person name="Methe B."/>
            <person name="Sutton G."/>
            <person name="Nelson K.E."/>
        </authorList>
    </citation>
    <scope>NUCLEOTIDE SEQUENCE [LARGE SCALE GENOMIC DNA]</scope>
    <source>
        <strain evidence="1 2">F0493</strain>
    </source>
</reference>
<dbReference type="EMBL" id="AWGW01000025">
    <property type="protein sequence ID" value="ERJ99606.1"/>
    <property type="molecule type" value="Genomic_DNA"/>
</dbReference>
<protein>
    <submittedName>
        <fullName evidence="1">Uncharacterized protein</fullName>
    </submittedName>
</protein>
<accession>U2KM96</accession>
<dbReference type="Proteomes" id="UP000017023">
    <property type="component" value="Unassembled WGS sequence"/>
</dbReference>
<evidence type="ECO:0000313" key="1">
    <source>
        <dbReference type="EMBL" id="ERJ99606.1"/>
    </source>
</evidence>
<dbReference type="AlphaFoldDB" id="U2KM96"/>
<organism evidence="1 2">
    <name type="scientific">Segatella salivae F0493</name>
    <dbReference type="NCBI Taxonomy" id="1395125"/>
    <lineage>
        <taxon>Bacteria</taxon>
        <taxon>Pseudomonadati</taxon>
        <taxon>Bacteroidota</taxon>
        <taxon>Bacteroidia</taxon>
        <taxon>Bacteroidales</taxon>
        <taxon>Prevotellaceae</taxon>
        <taxon>Segatella</taxon>
    </lineage>
</organism>
<gene>
    <name evidence="1" type="ORF">HMPREF9145_0946</name>
</gene>
<comment type="caution">
    <text evidence="1">The sequence shown here is derived from an EMBL/GenBank/DDBJ whole genome shotgun (WGS) entry which is preliminary data.</text>
</comment>